<gene>
    <name evidence="2" type="ORF">Q4T40_21895</name>
</gene>
<dbReference type="Proteomes" id="UP001254848">
    <property type="component" value="Unassembled WGS sequence"/>
</dbReference>
<sequence>MKLTNCIECGNLCVENPSKLCNDCIRAEEEAEDKVAEYLRNTDKATLEDIHKATGVKHKVILRMLKRGRIFSDAIISYPCETCGAPINEGRVCASCSSNIVGQVKHEEWKPVKPQESVRKDEKMYTKDIIQRK</sequence>
<proteinExistence type="predicted"/>
<keyword evidence="3" id="KW-1185">Reference proteome</keyword>
<keyword evidence="2" id="KW-0969">Cilium</keyword>
<keyword evidence="2" id="KW-0966">Cell projection</keyword>
<dbReference type="RefSeq" id="WP_413782333.1">
    <property type="nucleotide sequence ID" value="NZ_JAUOZS010000001.1"/>
</dbReference>
<evidence type="ECO:0000313" key="3">
    <source>
        <dbReference type="Proteomes" id="UP001254848"/>
    </source>
</evidence>
<name>A0ABU3P4F2_9FIRM</name>
<accession>A0ABU3P4F2</accession>
<evidence type="ECO:0000256" key="1">
    <source>
        <dbReference type="SAM" id="MobiDB-lite"/>
    </source>
</evidence>
<keyword evidence="2" id="KW-0282">Flagellum</keyword>
<organism evidence="2 3">
    <name type="scientific">Anaeroselena agilis</name>
    <dbReference type="NCBI Taxonomy" id="3063788"/>
    <lineage>
        <taxon>Bacteria</taxon>
        <taxon>Bacillati</taxon>
        <taxon>Bacillota</taxon>
        <taxon>Negativicutes</taxon>
        <taxon>Acetonemataceae</taxon>
        <taxon>Anaeroselena</taxon>
    </lineage>
</organism>
<feature type="region of interest" description="Disordered" evidence="1">
    <location>
        <begin position="112"/>
        <end position="133"/>
    </location>
</feature>
<dbReference type="EMBL" id="JAUOZS010000001">
    <property type="protein sequence ID" value="MDT8903893.1"/>
    <property type="molecule type" value="Genomic_DNA"/>
</dbReference>
<protein>
    <submittedName>
        <fullName evidence="2">Flagellar protein</fullName>
    </submittedName>
</protein>
<evidence type="ECO:0000313" key="2">
    <source>
        <dbReference type="EMBL" id="MDT8903893.1"/>
    </source>
</evidence>
<reference evidence="2 3" key="1">
    <citation type="submission" date="2023-07" db="EMBL/GenBank/DDBJ databases">
        <title>The novel representative of Negativicutes class, Anaeroselena agilis gen. nov. sp. nov.</title>
        <authorList>
            <person name="Prokofeva M.I."/>
            <person name="Elcheninov A.G."/>
            <person name="Klyukina A."/>
            <person name="Kublanov I.V."/>
            <person name="Frolov E.N."/>
            <person name="Podosokorskaya O.A."/>
        </authorList>
    </citation>
    <scope>NUCLEOTIDE SEQUENCE [LARGE SCALE GENOMIC DNA]</scope>
    <source>
        <strain evidence="2 3">4137-cl</strain>
    </source>
</reference>
<comment type="caution">
    <text evidence="2">The sequence shown here is derived from an EMBL/GenBank/DDBJ whole genome shotgun (WGS) entry which is preliminary data.</text>
</comment>